<dbReference type="EMBL" id="UGSG01000001">
    <property type="protein sequence ID" value="SUA79428.1"/>
    <property type="molecule type" value="Genomic_DNA"/>
</dbReference>
<dbReference type="InterPro" id="IPR023614">
    <property type="entry name" value="Porin_dom_sf"/>
</dbReference>
<dbReference type="EMBL" id="CABPSO010000001">
    <property type="protein sequence ID" value="VVE61168.1"/>
    <property type="molecule type" value="Genomic_DNA"/>
</dbReference>
<evidence type="ECO:0000256" key="11">
    <source>
        <dbReference type="SAM" id="SignalP"/>
    </source>
</evidence>
<dbReference type="PANTHER" id="PTHR34501:SF9">
    <property type="entry name" value="MAJOR OUTER MEMBRANE PROTEIN P.IA"/>
    <property type="match status" value="1"/>
</dbReference>
<keyword evidence="6 11" id="KW-0732">Signal</keyword>
<feature type="chain" id="PRO_5016789327" evidence="11">
    <location>
        <begin position="40"/>
        <end position="415"/>
    </location>
</feature>
<comment type="subunit">
    <text evidence="2">Homotrimer.</text>
</comment>
<dbReference type="PRINTS" id="PR00184">
    <property type="entry name" value="NEISSPPORIN"/>
</dbReference>
<dbReference type="CDD" id="cd00342">
    <property type="entry name" value="gram_neg_porins"/>
    <property type="match status" value="1"/>
</dbReference>
<evidence type="ECO:0000256" key="4">
    <source>
        <dbReference type="ARBA" id="ARBA00022452"/>
    </source>
</evidence>
<dbReference type="GO" id="GO:0015288">
    <property type="term" value="F:porin activity"/>
    <property type="evidence" value="ECO:0007669"/>
    <property type="project" value="UniProtKB-KW"/>
</dbReference>
<dbReference type="PRINTS" id="PR00182">
    <property type="entry name" value="ECOLNEIPORIN"/>
</dbReference>
<evidence type="ECO:0000256" key="9">
    <source>
        <dbReference type="ARBA" id="ARBA00023136"/>
    </source>
</evidence>
<dbReference type="SUPFAM" id="SSF56935">
    <property type="entry name" value="Porins"/>
    <property type="match status" value="1"/>
</dbReference>
<evidence type="ECO:0000256" key="10">
    <source>
        <dbReference type="ARBA" id="ARBA00023237"/>
    </source>
</evidence>
<keyword evidence="7" id="KW-0406">Ion transport</keyword>
<keyword evidence="4" id="KW-1134">Transmembrane beta strand</keyword>
<feature type="signal peptide" evidence="11">
    <location>
        <begin position="1"/>
        <end position="39"/>
    </location>
</feature>
<keyword evidence="9" id="KW-0472">Membrane</keyword>
<evidence type="ECO:0000256" key="2">
    <source>
        <dbReference type="ARBA" id="ARBA00011233"/>
    </source>
</evidence>
<evidence type="ECO:0000313" key="13">
    <source>
        <dbReference type="EMBL" id="SUA79428.1"/>
    </source>
</evidence>
<sequence>MRGKALDIMNQRPHSNTGLRALALAAALTALGLPAGANAQSNVTLYGTIDSGFVHANHTATDNGAQPLSGITSNIIGGSRWGLRGTESLGRGLTALWQIESGFNGVNGALGNGGLAFGRKAIIGLRGNEWGEVTIGRQYDPVVNLVQGLTADGYFGGFFATPGDVDNYDNGARINNSIRYATPNFGGLQFEGMYATGGVAGKTGAGRSFGLAGAYSNGPVALAAGYFFADGGYQRERLAGDAPDAPATGPREWAGSAGSLFNSPINDGFRTASKVRIARAGAKYAVGPAIFGVSLSNAQYSSDALSTFRGVAKFDTVNAFATYALTPALNTGIGYSYTRMRADGVGAHYNQFNAGVTYALSKRTSTYVIGGYQQAVGTTLRQGRTVEANASVGSYGIDAGARTQLLLGMGLKHTF</sequence>
<keyword evidence="8" id="KW-0626">Porin</keyword>
<dbReference type="GO" id="GO:0009279">
    <property type="term" value="C:cell outer membrane"/>
    <property type="evidence" value="ECO:0007669"/>
    <property type="project" value="UniProtKB-SubCell"/>
</dbReference>
<evidence type="ECO:0000313" key="15">
    <source>
        <dbReference type="Proteomes" id="UP000254573"/>
    </source>
</evidence>
<keyword evidence="16" id="KW-1185">Reference proteome</keyword>
<comment type="subcellular location">
    <subcellularLocation>
        <location evidence="1">Cell outer membrane</location>
        <topology evidence="1">Multi-pass membrane protein</topology>
    </subcellularLocation>
</comment>
<dbReference type="Gene3D" id="2.40.160.10">
    <property type="entry name" value="Porin"/>
    <property type="match status" value="1"/>
</dbReference>
<evidence type="ECO:0000256" key="3">
    <source>
        <dbReference type="ARBA" id="ARBA00022448"/>
    </source>
</evidence>
<keyword evidence="10" id="KW-0998">Cell outer membrane</keyword>
<organism evidence="13 15">
    <name type="scientific">Pandoraea pnomenusa</name>
    <dbReference type="NCBI Taxonomy" id="93220"/>
    <lineage>
        <taxon>Bacteria</taxon>
        <taxon>Pseudomonadati</taxon>
        <taxon>Pseudomonadota</taxon>
        <taxon>Betaproteobacteria</taxon>
        <taxon>Burkholderiales</taxon>
        <taxon>Burkholderiaceae</taxon>
        <taxon>Pandoraea</taxon>
    </lineage>
</organism>
<accession>A0A378YRH9</accession>
<dbReference type="GO" id="GO:0046930">
    <property type="term" value="C:pore complex"/>
    <property type="evidence" value="ECO:0007669"/>
    <property type="project" value="UniProtKB-KW"/>
</dbReference>
<evidence type="ECO:0000259" key="12">
    <source>
        <dbReference type="Pfam" id="PF13609"/>
    </source>
</evidence>
<evidence type="ECO:0000256" key="8">
    <source>
        <dbReference type="ARBA" id="ARBA00023114"/>
    </source>
</evidence>
<dbReference type="Pfam" id="PF13609">
    <property type="entry name" value="Porin_4"/>
    <property type="match status" value="1"/>
</dbReference>
<dbReference type="InterPro" id="IPR033900">
    <property type="entry name" value="Gram_neg_porin_domain"/>
</dbReference>
<dbReference type="Proteomes" id="UP000254573">
    <property type="component" value="Unassembled WGS sequence"/>
</dbReference>
<reference evidence="14 16" key="2">
    <citation type="submission" date="2019-08" db="EMBL/GenBank/DDBJ databases">
        <authorList>
            <person name="Peeters C."/>
        </authorList>
    </citation>
    <scope>NUCLEOTIDE SEQUENCE [LARGE SCALE GENOMIC DNA]</scope>
    <source>
        <strain evidence="14 16">LMG 31119</strain>
    </source>
</reference>
<feature type="domain" description="Porin" evidence="12">
    <location>
        <begin position="27"/>
        <end position="374"/>
    </location>
</feature>
<dbReference type="InterPro" id="IPR002299">
    <property type="entry name" value="Porin_Neis"/>
</dbReference>
<dbReference type="AlphaFoldDB" id="A0A378YRH9"/>
<evidence type="ECO:0000256" key="5">
    <source>
        <dbReference type="ARBA" id="ARBA00022692"/>
    </source>
</evidence>
<protein>
    <submittedName>
        <fullName evidence="13 14">Outer membrane porin protein</fullName>
    </submittedName>
</protein>
<dbReference type="GO" id="GO:0034220">
    <property type="term" value="P:monoatomic ion transmembrane transport"/>
    <property type="evidence" value="ECO:0007669"/>
    <property type="project" value="InterPro"/>
</dbReference>
<keyword evidence="3" id="KW-0813">Transport</keyword>
<dbReference type="STRING" id="93220.A6P55_13400"/>
<evidence type="ECO:0000313" key="16">
    <source>
        <dbReference type="Proteomes" id="UP000361468"/>
    </source>
</evidence>
<dbReference type="Proteomes" id="UP000361468">
    <property type="component" value="Unassembled WGS sequence"/>
</dbReference>
<dbReference type="PANTHER" id="PTHR34501">
    <property type="entry name" value="PROTEIN YDDL-RELATED"/>
    <property type="match status" value="1"/>
</dbReference>
<evidence type="ECO:0000256" key="7">
    <source>
        <dbReference type="ARBA" id="ARBA00023065"/>
    </source>
</evidence>
<evidence type="ECO:0000256" key="1">
    <source>
        <dbReference type="ARBA" id="ARBA00004571"/>
    </source>
</evidence>
<evidence type="ECO:0000256" key="6">
    <source>
        <dbReference type="ARBA" id="ARBA00022729"/>
    </source>
</evidence>
<evidence type="ECO:0000313" key="14">
    <source>
        <dbReference type="EMBL" id="VVE61168.1"/>
    </source>
</evidence>
<keyword evidence="5" id="KW-0812">Transmembrane</keyword>
<dbReference type="InterPro" id="IPR050298">
    <property type="entry name" value="Gram-neg_bact_OMP"/>
</dbReference>
<proteinExistence type="predicted"/>
<dbReference type="InterPro" id="IPR001702">
    <property type="entry name" value="Porin_Gram-ve"/>
</dbReference>
<name>A0A378YRH9_9BURK</name>
<reference evidence="13 15" key="1">
    <citation type="submission" date="2018-06" db="EMBL/GenBank/DDBJ databases">
        <authorList>
            <consortium name="Pathogen Informatics"/>
            <person name="Doyle S."/>
        </authorList>
    </citation>
    <scope>NUCLEOTIDE SEQUENCE [LARGE SCALE GENOMIC DNA]</scope>
    <source>
        <strain evidence="13 15">NCTC13160</strain>
    </source>
</reference>
<gene>
    <name evidence="13" type="ORF">NCTC13160_03217</name>
    <name evidence="14" type="ORF">PPN31119_00484</name>
</gene>